<keyword evidence="3" id="KW-1185">Reference proteome</keyword>
<reference evidence="2 3" key="1">
    <citation type="submission" date="2018-12" db="EMBL/GenBank/DDBJ databases">
        <title>Draft genome sequence of Embleya hyalina NBRC 13850T.</title>
        <authorList>
            <person name="Komaki H."/>
            <person name="Hosoyama A."/>
            <person name="Kimura A."/>
            <person name="Ichikawa N."/>
            <person name="Tamura T."/>
        </authorList>
    </citation>
    <scope>NUCLEOTIDE SEQUENCE [LARGE SCALE GENOMIC DNA]</scope>
    <source>
        <strain evidence="2 3">NBRC 13850</strain>
    </source>
</reference>
<feature type="compositionally biased region" description="Gly residues" evidence="1">
    <location>
        <begin position="203"/>
        <end position="212"/>
    </location>
</feature>
<evidence type="ECO:0000256" key="1">
    <source>
        <dbReference type="SAM" id="MobiDB-lite"/>
    </source>
</evidence>
<dbReference type="Proteomes" id="UP000286931">
    <property type="component" value="Unassembled WGS sequence"/>
</dbReference>
<sequence length="242" mass="26804">MPTVRAEYPDRLRRHLTANPLAPDGAWLLPARRLAQAWPGAATLTSAVHRPTVIEAITRAGLPDPADVHESPRTAEEPSRGYAAAAVLLAVAATLWSPHNPRPHLRNGPSVGHALAKVPQRHLNDDTLQRLLHLLLRERPDGLAELVRYLPYSPVARVDLMSVVAPAYLMAAPPDPRERADPYPDRDAWQIFRDDVRDLRPGLGIGDHGGPYLGPRNPNPHPHLRRSPRLEHAPTPPTHRTR</sequence>
<evidence type="ECO:0000313" key="2">
    <source>
        <dbReference type="EMBL" id="GCE02212.1"/>
    </source>
</evidence>
<dbReference type="AlphaFoldDB" id="A0A401Z5R3"/>
<comment type="caution">
    <text evidence="2">The sequence shown here is derived from an EMBL/GenBank/DDBJ whole genome shotgun (WGS) entry which is preliminary data.</text>
</comment>
<feature type="region of interest" description="Disordered" evidence="1">
    <location>
        <begin position="200"/>
        <end position="242"/>
    </location>
</feature>
<protein>
    <submittedName>
        <fullName evidence="2">Uncharacterized protein</fullName>
    </submittedName>
</protein>
<proteinExistence type="predicted"/>
<name>A0A401Z5R3_9ACTN</name>
<accession>A0A401Z5R3</accession>
<dbReference type="EMBL" id="BIFH01000059">
    <property type="protein sequence ID" value="GCE02212.1"/>
    <property type="molecule type" value="Genomic_DNA"/>
</dbReference>
<organism evidence="2 3">
    <name type="scientific">Embleya hyalina</name>
    <dbReference type="NCBI Taxonomy" id="516124"/>
    <lineage>
        <taxon>Bacteria</taxon>
        <taxon>Bacillati</taxon>
        <taxon>Actinomycetota</taxon>
        <taxon>Actinomycetes</taxon>
        <taxon>Kitasatosporales</taxon>
        <taxon>Streptomycetaceae</taxon>
        <taxon>Embleya</taxon>
    </lineage>
</organism>
<gene>
    <name evidence="2" type="ORF">EHYA_09989</name>
</gene>
<evidence type="ECO:0000313" key="3">
    <source>
        <dbReference type="Proteomes" id="UP000286931"/>
    </source>
</evidence>
<dbReference type="RefSeq" id="WP_170222382.1">
    <property type="nucleotide sequence ID" value="NZ_BIFH01000059.1"/>
</dbReference>